<organism evidence="1 2">
    <name type="scientific">Botrytis elliptica</name>
    <dbReference type="NCBI Taxonomy" id="278938"/>
    <lineage>
        <taxon>Eukaryota</taxon>
        <taxon>Fungi</taxon>
        <taxon>Dikarya</taxon>
        <taxon>Ascomycota</taxon>
        <taxon>Pezizomycotina</taxon>
        <taxon>Leotiomycetes</taxon>
        <taxon>Helotiales</taxon>
        <taxon>Sclerotiniaceae</taxon>
        <taxon>Botrytis</taxon>
    </lineage>
</organism>
<keyword evidence="2" id="KW-1185">Reference proteome</keyword>
<evidence type="ECO:0000313" key="1">
    <source>
        <dbReference type="EMBL" id="TGO68361.1"/>
    </source>
</evidence>
<accession>A0A4Z1J429</accession>
<evidence type="ECO:0000313" key="2">
    <source>
        <dbReference type="Proteomes" id="UP000297229"/>
    </source>
</evidence>
<dbReference type="EMBL" id="PQXM01000831">
    <property type="protein sequence ID" value="TGO68361.1"/>
    <property type="molecule type" value="Genomic_DNA"/>
</dbReference>
<dbReference type="AlphaFoldDB" id="A0A4Z1J429"/>
<comment type="caution">
    <text evidence="1">The sequence shown here is derived from an EMBL/GenBank/DDBJ whole genome shotgun (WGS) entry which is preliminary data.</text>
</comment>
<gene>
    <name evidence="1" type="ORF">BELL_0833g00030</name>
</gene>
<proteinExistence type="predicted"/>
<sequence length="69" mass="7323">MFQRWEITPRRGGEFVFEFFPVDRGSAAAGASGIAGLQHEVWDDPVEDDAVVVAAPDESLEVGAGFGGV</sequence>
<protein>
    <submittedName>
        <fullName evidence="1">Uncharacterized protein</fullName>
    </submittedName>
</protein>
<name>A0A4Z1J429_9HELO</name>
<dbReference type="Proteomes" id="UP000297229">
    <property type="component" value="Unassembled WGS sequence"/>
</dbReference>
<reference evidence="1 2" key="1">
    <citation type="submission" date="2017-12" db="EMBL/GenBank/DDBJ databases">
        <title>Comparative genomics of Botrytis spp.</title>
        <authorList>
            <person name="Valero-Jimenez C.A."/>
            <person name="Tapia P."/>
            <person name="Veloso J."/>
            <person name="Silva-Moreno E."/>
            <person name="Staats M."/>
            <person name="Valdes J.H."/>
            <person name="Van Kan J.A.L."/>
        </authorList>
    </citation>
    <scope>NUCLEOTIDE SEQUENCE [LARGE SCALE GENOMIC DNA]</scope>
    <source>
        <strain evidence="1 2">Be9601</strain>
    </source>
</reference>